<gene>
    <name evidence="1" type="ORF">CU102_00310</name>
</gene>
<dbReference type="EMBL" id="PGGO01000001">
    <property type="protein sequence ID" value="PSH70543.1"/>
    <property type="molecule type" value="Genomic_DNA"/>
</dbReference>
<evidence type="ECO:0000313" key="2">
    <source>
        <dbReference type="Proteomes" id="UP000241444"/>
    </source>
</evidence>
<name>A0A2P7BVR5_9HYPH</name>
<proteinExistence type="predicted"/>
<organism evidence="1 2">
    <name type="scientific">Phyllobacterium brassicacearum</name>
    <dbReference type="NCBI Taxonomy" id="314235"/>
    <lineage>
        <taxon>Bacteria</taxon>
        <taxon>Pseudomonadati</taxon>
        <taxon>Pseudomonadota</taxon>
        <taxon>Alphaproteobacteria</taxon>
        <taxon>Hyphomicrobiales</taxon>
        <taxon>Phyllobacteriaceae</taxon>
        <taxon>Phyllobacterium</taxon>
    </lineage>
</organism>
<dbReference type="Proteomes" id="UP000241444">
    <property type="component" value="Unassembled WGS sequence"/>
</dbReference>
<evidence type="ECO:0000313" key="1">
    <source>
        <dbReference type="EMBL" id="PSH70543.1"/>
    </source>
</evidence>
<dbReference type="AlphaFoldDB" id="A0A2P7BVR5"/>
<comment type="caution">
    <text evidence="1">The sequence shown here is derived from an EMBL/GenBank/DDBJ whole genome shotgun (WGS) entry which is preliminary data.</text>
</comment>
<protein>
    <submittedName>
        <fullName evidence="1">Uncharacterized protein</fullName>
    </submittedName>
</protein>
<reference evidence="2" key="1">
    <citation type="submission" date="2017-11" db="EMBL/GenBank/DDBJ databases">
        <authorList>
            <person name="Kuznetsova I."/>
            <person name="Sazanova A."/>
            <person name="Chirak E."/>
            <person name="Safronova V."/>
            <person name="Willems A."/>
        </authorList>
    </citation>
    <scope>NUCLEOTIDE SEQUENCE [LARGE SCALE GENOMIC DNA]</scope>
    <source>
        <strain evidence="2">STM 196</strain>
    </source>
</reference>
<sequence length="71" mass="7784">MADAAVGVAYLPQYTAGPVLLLSPSIGIHSEFDWSLSFAQHATNVRLNGVNAKQIWLRSPEYLPQKCNVID</sequence>
<accession>A0A2P7BVR5</accession>
<keyword evidence="2" id="KW-1185">Reference proteome</keyword>